<dbReference type="AlphaFoldDB" id="A0A8B6X568"/>
<sequence>MTIPLPHARLRCLPATLLLALAGTGLPLRAAEPVRAFQPPVQLAPERVGYHVNFHLRSVAATADGDFLAQWTISSPVNGYDGPTYSAFRRAGEGTTWSQATSPVEVVQVPNPGLFPTGFARNAPLAWAGFSINQQASHSRFDIGTATWSPLETTTYPSWPYKTYAVVNASGMLVSLWAPAAANTEPRGEPDYGGYALWGRCRAADGRWSGAVALGSQRRSADDGYTMLLQRALNNGSVLVAWKVNAPGGVIVRSAVWSPNCLRQGFRALPDSPVLSAVDRLISSGSGAMLALQVNRDGTGLKAVGYSPTQGWLLPAAVIQTAPIAAFWDGAIKDTGKWLLAWKNTGSADQAGQWAFGGLSTGMTRRGDLPSRDARVQLGLANRYDQGLLVWQDSLQPSQVKAVSYRPLAGGMSAPTIVSNGSTGAYDADGTGYALEISMAMAESGAAAIVWNRWTAIARGENAGTYASSPWSVVWE</sequence>
<dbReference type="RefSeq" id="WP_028312134.1">
    <property type="nucleotide sequence ID" value="NZ_AXWS01000014.1"/>
</dbReference>
<evidence type="ECO:0000256" key="1">
    <source>
        <dbReference type="SAM" id="SignalP"/>
    </source>
</evidence>
<protein>
    <submittedName>
        <fullName evidence="3">Uncharacterized protein</fullName>
    </submittedName>
</protein>
<keyword evidence="1" id="KW-0732">Signal</keyword>
<reference evidence="3" key="1">
    <citation type="submission" date="2025-08" db="UniProtKB">
        <authorList>
            <consortium name="RefSeq"/>
        </authorList>
    </citation>
    <scope>IDENTIFICATION</scope>
</reference>
<proteinExistence type="predicted"/>
<accession>A0A8B6X568</accession>
<name>A0A8B6X568_9BURK</name>
<organism evidence="2 3">
    <name type="scientific">Derxia gummosa DSM 723</name>
    <dbReference type="NCBI Taxonomy" id="1121388"/>
    <lineage>
        <taxon>Bacteria</taxon>
        <taxon>Pseudomonadati</taxon>
        <taxon>Pseudomonadota</taxon>
        <taxon>Betaproteobacteria</taxon>
        <taxon>Burkholderiales</taxon>
        <taxon>Alcaligenaceae</taxon>
        <taxon>Derxia</taxon>
    </lineage>
</organism>
<feature type="signal peptide" evidence="1">
    <location>
        <begin position="1"/>
        <end position="30"/>
    </location>
</feature>
<evidence type="ECO:0000313" key="2">
    <source>
        <dbReference type="Proteomes" id="UP000675920"/>
    </source>
</evidence>
<feature type="chain" id="PRO_5034327851" evidence="1">
    <location>
        <begin position="31"/>
        <end position="476"/>
    </location>
</feature>
<dbReference type="Proteomes" id="UP000675920">
    <property type="component" value="Unplaced"/>
</dbReference>
<evidence type="ECO:0000313" key="3">
    <source>
        <dbReference type="RefSeq" id="WP_028312134.1"/>
    </source>
</evidence>
<keyword evidence="2" id="KW-1185">Reference proteome</keyword>